<evidence type="ECO:0000256" key="1">
    <source>
        <dbReference type="SAM" id="Phobius"/>
    </source>
</evidence>
<evidence type="ECO:0008006" key="4">
    <source>
        <dbReference type="Google" id="ProtNLM"/>
    </source>
</evidence>
<keyword evidence="3" id="KW-1185">Reference proteome</keyword>
<keyword evidence="1" id="KW-0472">Membrane</keyword>
<keyword evidence="1" id="KW-1133">Transmembrane helix</keyword>
<proteinExistence type="predicted"/>
<comment type="caution">
    <text evidence="2">The sequence shown here is derived from an EMBL/GenBank/DDBJ whole genome shotgun (WGS) entry which is preliminary data.</text>
</comment>
<feature type="transmembrane region" description="Helical" evidence="1">
    <location>
        <begin position="97"/>
        <end position="120"/>
    </location>
</feature>
<accession>A0ABT8D7H8</accession>
<feature type="transmembrane region" description="Helical" evidence="1">
    <location>
        <begin position="60"/>
        <end position="85"/>
    </location>
</feature>
<feature type="transmembrane region" description="Helical" evidence="1">
    <location>
        <begin position="132"/>
        <end position="149"/>
    </location>
</feature>
<evidence type="ECO:0000313" key="3">
    <source>
        <dbReference type="Proteomes" id="UP001243846"/>
    </source>
</evidence>
<name>A0ABT8D7H8_9RHOB</name>
<gene>
    <name evidence="2" type="ORF">QWZ10_08515</name>
</gene>
<reference evidence="3" key="1">
    <citation type="journal article" date="2019" name="Int. J. Syst. Evol. Microbiol.">
        <title>The Global Catalogue of Microorganisms (GCM) 10K type strain sequencing project: providing services to taxonomists for standard genome sequencing and annotation.</title>
        <authorList>
            <consortium name="The Broad Institute Genomics Platform"/>
            <consortium name="The Broad Institute Genome Sequencing Center for Infectious Disease"/>
            <person name="Wu L."/>
            <person name="Ma J."/>
        </authorList>
    </citation>
    <scope>NUCLEOTIDE SEQUENCE [LARGE SCALE GENOMIC DNA]</scope>
    <source>
        <strain evidence="3">CECT 8482</strain>
    </source>
</reference>
<keyword evidence="1" id="KW-0812">Transmembrane</keyword>
<dbReference type="Proteomes" id="UP001243846">
    <property type="component" value="Unassembled WGS sequence"/>
</dbReference>
<dbReference type="EMBL" id="JAUFRC010000001">
    <property type="protein sequence ID" value="MDN3711863.1"/>
    <property type="molecule type" value="Genomic_DNA"/>
</dbReference>
<organism evidence="2 3">
    <name type="scientific">Paracoccus cavernae</name>
    <dbReference type="NCBI Taxonomy" id="1571207"/>
    <lineage>
        <taxon>Bacteria</taxon>
        <taxon>Pseudomonadati</taxon>
        <taxon>Pseudomonadota</taxon>
        <taxon>Alphaproteobacteria</taxon>
        <taxon>Rhodobacterales</taxon>
        <taxon>Paracoccaceae</taxon>
        <taxon>Paracoccus</taxon>
    </lineage>
</organism>
<protein>
    <recommendedName>
        <fullName evidence="4">YIP1 family protein</fullName>
    </recommendedName>
</protein>
<evidence type="ECO:0000313" key="2">
    <source>
        <dbReference type="EMBL" id="MDN3711863.1"/>
    </source>
</evidence>
<sequence>MRSWWQPGSVLREMRGTPDRVLIVILMVAMLIFLVAQAPGHARAAELDPSIPLDARIGGAVLAVMFIMPVIAFALAALVAALSKLTPRPVSPEDSRLALFWALLAVSPAMLLAGMTGGFLGQGLPLTITQSIAGLGFLFIWGAGLRAVAGHK</sequence>